<evidence type="ECO:0000313" key="2">
    <source>
        <dbReference type="Proteomes" id="UP000053257"/>
    </source>
</evidence>
<dbReference type="Proteomes" id="UP000053257">
    <property type="component" value="Unassembled WGS sequence"/>
</dbReference>
<reference evidence="1 2" key="1">
    <citation type="journal article" date="2014" name="PLoS Genet.">
        <title>Analysis of the Phlebiopsis gigantea genome, transcriptome and secretome provides insight into its pioneer colonization strategies of wood.</title>
        <authorList>
            <person name="Hori C."/>
            <person name="Ishida T."/>
            <person name="Igarashi K."/>
            <person name="Samejima M."/>
            <person name="Suzuki H."/>
            <person name="Master E."/>
            <person name="Ferreira P."/>
            <person name="Ruiz-Duenas F.J."/>
            <person name="Held B."/>
            <person name="Canessa P."/>
            <person name="Larrondo L.F."/>
            <person name="Schmoll M."/>
            <person name="Druzhinina I.S."/>
            <person name="Kubicek C.P."/>
            <person name="Gaskell J.A."/>
            <person name="Kersten P."/>
            <person name="St John F."/>
            <person name="Glasner J."/>
            <person name="Sabat G."/>
            <person name="Splinter BonDurant S."/>
            <person name="Syed K."/>
            <person name="Yadav J."/>
            <person name="Mgbeahuruike A.C."/>
            <person name="Kovalchuk A."/>
            <person name="Asiegbu F.O."/>
            <person name="Lackner G."/>
            <person name="Hoffmeister D."/>
            <person name="Rencoret J."/>
            <person name="Gutierrez A."/>
            <person name="Sun H."/>
            <person name="Lindquist E."/>
            <person name="Barry K."/>
            <person name="Riley R."/>
            <person name="Grigoriev I.V."/>
            <person name="Henrissat B."/>
            <person name="Kues U."/>
            <person name="Berka R.M."/>
            <person name="Martinez A.T."/>
            <person name="Covert S.F."/>
            <person name="Blanchette R.A."/>
            <person name="Cullen D."/>
        </authorList>
    </citation>
    <scope>NUCLEOTIDE SEQUENCE [LARGE SCALE GENOMIC DNA]</scope>
    <source>
        <strain evidence="1 2">11061_1 CR5-6</strain>
    </source>
</reference>
<sequence>MALQFGVELQREDLRECGVPLQQALGDLLNYRSISATSALPSPSLRAALDTFTQRNEKLALPELIKMFDQFAAAGIVEGPLRANDAHAIQTLRRWYDSRRPVRQTAVLPVYRLEELALSLHELPQEGSMTVDDSSFQYTKGLAEKEERK</sequence>
<keyword evidence="2" id="KW-1185">Reference proteome</keyword>
<gene>
    <name evidence="1" type="ORF">PHLGIDRAFT_16376</name>
</gene>
<name>A0A0C3S3Z7_PHLG1</name>
<protein>
    <submittedName>
        <fullName evidence="1">Uncharacterized protein</fullName>
    </submittedName>
</protein>
<dbReference type="EMBL" id="KN840659">
    <property type="protein sequence ID" value="KIP02700.1"/>
    <property type="molecule type" value="Genomic_DNA"/>
</dbReference>
<accession>A0A0C3S3Z7</accession>
<organism evidence="1 2">
    <name type="scientific">Phlebiopsis gigantea (strain 11061_1 CR5-6)</name>
    <name type="common">White-rot fungus</name>
    <name type="synonym">Peniophora gigantea</name>
    <dbReference type="NCBI Taxonomy" id="745531"/>
    <lineage>
        <taxon>Eukaryota</taxon>
        <taxon>Fungi</taxon>
        <taxon>Dikarya</taxon>
        <taxon>Basidiomycota</taxon>
        <taxon>Agaricomycotina</taxon>
        <taxon>Agaricomycetes</taxon>
        <taxon>Polyporales</taxon>
        <taxon>Phanerochaetaceae</taxon>
        <taxon>Phlebiopsis</taxon>
    </lineage>
</organism>
<proteinExistence type="predicted"/>
<evidence type="ECO:0000313" key="1">
    <source>
        <dbReference type="EMBL" id="KIP02700.1"/>
    </source>
</evidence>
<dbReference type="HOGENOM" id="CLU_1750378_0_0_1"/>
<dbReference type="AlphaFoldDB" id="A0A0C3S3Z7"/>